<accession>A0A1I9GA79</accession>
<proteinExistence type="predicted"/>
<organism evidence="2">
    <name type="scientific">Brugia malayi</name>
    <name type="common">Filarial nematode worm</name>
    <dbReference type="NCBI Taxonomy" id="6279"/>
    <lineage>
        <taxon>Eukaryota</taxon>
        <taxon>Metazoa</taxon>
        <taxon>Ecdysozoa</taxon>
        <taxon>Nematoda</taxon>
        <taxon>Chromadorea</taxon>
        <taxon>Rhabditida</taxon>
        <taxon>Spirurina</taxon>
        <taxon>Spiruromorpha</taxon>
        <taxon>Filarioidea</taxon>
        <taxon>Onchocercidae</taxon>
        <taxon>Brugia</taxon>
    </lineage>
</organism>
<dbReference type="AlphaFoldDB" id="A0A1I9GA79"/>
<sequence length="90" mass="9904">MCGLNRSPSGALWRVLGGCFCVYAASLFWCFEFLTVLREKKTSVKYLVGELALNVLQLGDKTVLRGLGKVEAFVVAFVTNCPGALHIRIH</sequence>
<evidence type="ECO:0000256" key="1">
    <source>
        <dbReference type="SAM" id="Phobius"/>
    </source>
</evidence>
<feature type="transmembrane region" description="Helical" evidence="1">
    <location>
        <begin position="12"/>
        <end position="37"/>
    </location>
</feature>
<gene>
    <name evidence="2" type="primary">Bm11756</name>
    <name evidence="2" type="ORF">BM_Bm11756</name>
</gene>
<protein>
    <submittedName>
        <fullName evidence="2">Bm11756</fullName>
    </submittedName>
</protein>
<feature type="non-terminal residue" evidence="2">
    <location>
        <position position="90"/>
    </location>
</feature>
<keyword evidence="1" id="KW-1133">Transmembrane helix</keyword>
<reference evidence="2" key="1">
    <citation type="journal article" date="2007" name="Science">
        <title>Draft genome of the filarial nematode parasite Brugia malayi.</title>
        <authorList>
            <person name="Ghedin E."/>
            <person name="Wang S."/>
            <person name="Spiro D."/>
            <person name="Caler E."/>
            <person name="Zhao Q."/>
            <person name="Crabtree J."/>
            <person name="Allen J.E."/>
            <person name="Delcher A.L."/>
            <person name="Guiliano D.B."/>
            <person name="Miranda-Saavedra D."/>
            <person name="Angiuoli S.V."/>
            <person name="Creasy T."/>
            <person name="Amedeo P."/>
            <person name="Haas B."/>
            <person name="El-Sayed N.M."/>
            <person name="Wortman J.R."/>
            <person name="Feldblyum T."/>
            <person name="Tallon L."/>
            <person name="Schatz M."/>
            <person name="Shumway M."/>
            <person name="Koo H."/>
            <person name="Salzberg S.L."/>
            <person name="Schobel S."/>
            <person name="Pertea M."/>
            <person name="Pop M."/>
            <person name="White O."/>
            <person name="Barton G.J."/>
            <person name="Carlow C.K."/>
            <person name="Crawford M.J."/>
            <person name="Daub J."/>
            <person name="Dimmic M.W."/>
            <person name="Estes C.F."/>
            <person name="Foster J.M."/>
            <person name="Ganatra M."/>
            <person name="Gregory W.F."/>
            <person name="Johnson N.M."/>
            <person name="Jin J."/>
            <person name="Komuniecki R."/>
            <person name="Korf I."/>
            <person name="Kumar S."/>
            <person name="Laney S."/>
            <person name="Li B.W."/>
            <person name="Li W."/>
            <person name="Lindblom T.H."/>
            <person name="Lustigman S."/>
            <person name="Ma D."/>
            <person name="Maina C.V."/>
            <person name="Martin D.M."/>
            <person name="McCarter J.P."/>
            <person name="McReynolds L."/>
            <person name="Mitreva M."/>
            <person name="Nutman T.B."/>
            <person name="Parkinson J."/>
            <person name="Peregrin-Alvarez J.M."/>
            <person name="Poole C."/>
            <person name="Ren Q."/>
            <person name="Saunders L."/>
            <person name="Sluder A.E."/>
            <person name="Smith K."/>
            <person name="Stanke M."/>
            <person name="Unnasch T.R."/>
            <person name="Ware J."/>
            <person name="Wei A.D."/>
            <person name="Weil G."/>
            <person name="Williams D.J."/>
            <person name="Zhang Y."/>
            <person name="Williams S.A."/>
            <person name="Fraser-Liggett C."/>
            <person name="Slatko B."/>
            <person name="Blaxter M.L."/>
            <person name="Scott A.L."/>
        </authorList>
    </citation>
    <scope>NUCLEOTIDE SEQUENCE</scope>
    <source>
        <strain evidence="2">FR3</strain>
    </source>
</reference>
<reference evidence="2" key="2">
    <citation type="submission" date="2012-12" db="EMBL/GenBank/DDBJ databases">
        <authorList>
            <consortium name="WormBase Consortium"/>
            <person name="Ghedin E."/>
            <person name="Paulini M."/>
        </authorList>
    </citation>
    <scope>NUCLEOTIDE SEQUENCE</scope>
    <source>
        <strain evidence="2">FR3</strain>
    </source>
</reference>
<keyword evidence="1" id="KW-0812">Transmembrane</keyword>
<name>A0A1I9GA79_BRUMA</name>
<dbReference type="EMBL" id="LN860247">
    <property type="protein sequence ID" value="CDQ07467.1"/>
    <property type="molecule type" value="Genomic_DNA"/>
</dbReference>
<keyword evidence="1" id="KW-0472">Membrane</keyword>
<evidence type="ECO:0000313" key="2">
    <source>
        <dbReference type="EMBL" id="CDQ07467.1"/>
    </source>
</evidence>